<dbReference type="Proteomes" id="UP000516437">
    <property type="component" value="Chromosome 3"/>
</dbReference>
<dbReference type="Pfam" id="PF00364">
    <property type="entry name" value="Biotin_lipoyl"/>
    <property type="match status" value="1"/>
</dbReference>
<dbReference type="EMBL" id="RXIC02000021">
    <property type="protein sequence ID" value="KAB1218669.1"/>
    <property type="molecule type" value="Genomic_DNA"/>
</dbReference>
<protein>
    <submittedName>
        <fullName evidence="2">Biotin carboxyl carrier protein of acetyl-CoA carboxylase</fullName>
    </submittedName>
</protein>
<feature type="domain" description="Lipoyl-binding" evidence="1">
    <location>
        <begin position="212"/>
        <end position="265"/>
    </location>
</feature>
<feature type="non-terminal residue" evidence="2">
    <location>
        <position position="1"/>
    </location>
</feature>
<evidence type="ECO:0000313" key="3">
    <source>
        <dbReference type="Proteomes" id="UP000516437"/>
    </source>
</evidence>
<dbReference type="OrthoDB" id="529457at2759"/>
<dbReference type="InterPro" id="IPR011053">
    <property type="entry name" value="Single_hybrid_motif"/>
</dbReference>
<accession>A0A6A1W0A0</accession>
<organism evidence="2 3">
    <name type="scientific">Morella rubra</name>
    <name type="common">Chinese bayberry</name>
    <dbReference type="NCBI Taxonomy" id="262757"/>
    <lineage>
        <taxon>Eukaryota</taxon>
        <taxon>Viridiplantae</taxon>
        <taxon>Streptophyta</taxon>
        <taxon>Embryophyta</taxon>
        <taxon>Tracheophyta</taxon>
        <taxon>Spermatophyta</taxon>
        <taxon>Magnoliopsida</taxon>
        <taxon>eudicotyledons</taxon>
        <taxon>Gunneridae</taxon>
        <taxon>Pentapetalae</taxon>
        <taxon>rosids</taxon>
        <taxon>fabids</taxon>
        <taxon>Fagales</taxon>
        <taxon>Myricaceae</taxon>
        <taxon>Morella</taxon>
    </lineage>
</organism>
<dbReference type="AlphaFoldDB" id="A0A6A1W0A0"/>
<proteinExistence type="predicted"/>
<dbReference type="FunFam" id="2.40.50.100:FF:000059">
    <property type="entry name" value="Biotin/lipoyl attachment domain-containing protein"/>
    <property type="match status" value="1"/>
</dbReference>
<name>A0A6A1W0A0_9ROSI</name>
<keyword evidence="3" id="KW-1185">Reference proteome</keyword>
<sequence>TALISGSLGSANIRLSNLDFGRARAGALKPFGIIPWTRRRTSPFAGLTLRASRQLEKEQTLHWGPPLETKSAGAAENVSEKTKVSGLANLVIPNSYEVESLVTTICDTTSIAEFQLKLGGFQLRVVRDLTEKNKPPLPPRPTPVSAIAAAEAPANGSASASSLAIYKPLLFSGGIQAFIEKAADEGLVIIPSPVVGFFTRCRTIKGKRASPSCKEKQMVKEGQVICYIQQLAGELPVKSDVSGEVIKILREDGDPVGYDDPLIAILPSFPGIKKLQ</sequence>
<dbReference type="InterPro" id="IPR053217">
    <property type="entry name" value="ACC_Biotin_Carrier"/>
</dbReference>
<gene>
    <name evidence="2" type="ORF">CJ030_MR3G026549</name>
</gene>
<dbReference type="CDD" id="cd06850">
    <property type="entry name" value="biotinyl_domain"/>
    <property type="match status" value="1"/>
</dbReference>
<reference evidence="2 3" key="1">
    <citation type="journal article" date="2019" name="Plant Biotechnol. J.">
        <title>The red bayberry genome and genetic basis of sex determination.</title>
        <authorList>
            <person name="Jia H.M."/>
            <person name="Jia H.J."/>
            <person name="Cai Q.L."/>
            <person name="Wang Y."/>
            <person name="Zhao H.B."/>
            <person name="Yang W.F."/>
            <person name="Wang G.Y."/>
            <person name="Li Y.H."/>
            <person name="Zhan D.L."/>
            <person name="Shen Y.T."/>
            <person name="Niu Q.F."/>
            <person name="Chang L."/>
            <person name="Qiu J."/>
            <person name="Zhao L."/>
            <person name="Xie H.B."/>
            <person name="Fu W.Y."/>
            <person name="Jin J."/>
            <person name="Li X.W."/>
            <person name="Jiao Y."/>
            <person name="Zhou C.C."/>
            <person name="Tu T."/>
            <person name="Chai C.Y."/>
            <person name="Gao J.L."/>
            <person name="Fan L.J."/>
            <person name="van de Weg E."/>
            <person name="Wang J.Y."/>
            <person name="Gao Z.S."/>
        </authorList>
    </citation>
    <scope>NUCLEOTIDE SEQUENCE [LARGE SCALE GENOMIC DNA]</scope>
    <source>
        <tissue evidence="2">Leaves</tissue>
    </source>
</reference>
<dbReference type="PANTHER" id="PTHR47597:SF1">
    <property type="entry name" value="IS A MEMBER OF THE PF|00364 BIOTIN-REQUIRING ENZYMES FAMILY-RELATED"/>
    <property type="match status" value="1"/>
</dbReference>
<dbReference type="SUPFAM" id="SSF51230">
    <property type="entry name" value="Single hybrid motif"/>
    <property type="match status" value="1"/>
</dbReference>
<evidence type="ECO:0000313" key="2">
    <source>
        <dbReference type="EMBL" id="KAB1218669.1"/>
    </source>
</evidence>
<dbReference type="InterPro" id="IPR000089">
    <property type="entry name" value="Biotin_lipoyl"/>
</dbReference>
<evidence type="ECO:0000259" key="1">
    <source>
        <dbReference type="Pfam" id="PF00364"/>
    </source>
</evidence>
<dbReference type="Gene3D" id="2.40.50.100">
    <property type="match status" value="1"/>
</dbReference>
<dbReference type="PANTHER" id="PTHR47597">
    <property type="entry name" value="IS A MEMBER OF THE PF|00364 BIOTIN-REQUIRING ENZYMES FAMILY-RELATED"/>
    <property type="match status" value="1"/>
</dbReference>
<comment type="caution">
    <text evidence="2">The sequence shown here is derived from an EMBL/GenBank/DDBJ whole genome shotgun (WGS) entry which is preliminary data.</text>
</comment>